<organism evidence="1 2">
    <name type="scientific">Filobacillus milosensis</name>
    <dbReference type="NCBI Taxonomy" id="94137"/>
    <lineage>
        <taxon>Bacteria</taxon>
        <taxon>Bacillati</taxon>
        <taxon>Bacillota</taxon>
        <taxon>Bacilli</taxon>
        <taxon>Bacillales</taxon>
        <taxon>Bacillaceae</taxon>
        <taxon>Filobacillus</taxon>
    </lineage>
</organism>
<sequence>MADVTVMERIHELELDLIAKKKELAELRKQVDPIVIENYELLDGNGKKVKVDELFQGYDTLIVIQNMGKSCNYCTLWADEINGILHHLESIAPVVFASSDEPKVVSEFADSRNWKFDLISTHGSEFKQALGFETKPGSPQPGVSILKKKGDGTIYQYSSSPFGPGDDFCGMWGFVDLLPESQQDWAPKKQY</sequence>
<keyword evidence="2" id="KW-1185">Reference proteome</keyword>
<dbReference type="RefSeq" id="WP_134340313.1">
    <property type="nucleotide sequence ID" value="NZ_SOPW01000010.1"/>
</dbReference>
<reference evidence="1 2" key="1">
    <citation type="submission" date="2019-03" db="EMBL/GenBank/DDBJ databases">
        <authorList>
            <person name="He R.-H."/>
        </authorList>
    </citation>
    <scope>NUCLEOTIDE SEQUENCE [LARGE SCALE GENOMIC DNA]</scope>
    <source>
        <strain evidence="2">SH 714</strain>
    </source>
</reference>
<proteinExistence type="predicted"/>
<evidence type="ECO:0000313" key="2">
    <source>
        <dbReference type="Proteomes" id="UP000297975"/>
    </source>
</evidence>
<evidence type="ECO:0000313" key="1">
    <source>
        <dbReference type="EMBL" id="TFB19515.1"/>
    </source>
</evidence>
<dbReference type="AlphaFoldDB" id="A0A4Y8II83"/>
<dbReference type="OrthoDB" id="574359at2"/>
<dbReference type="EMBL" id="SOPW01000010">
    <property type="protein sequence ID" value="TFB19515.1"/>
    <property type="molecule type" value="Genomic_DNA"/>
</dbReference>
<dbReference type="Proteomes" id="UP000297975">
    <property type="component" value="Unassembled WGS sequence"/>
</dbReference>
<dbReference type="Gene3D" id="3.40.30.10">
    <property type="entry name" value="Glutaredoxin"/>
    <property type="match status" value="1"/>
</dbReference>
<comment type="caution">
    <text evidence="1">The sequence shown here is derived from an EMBL/GenBank/DDBJ whole genome shotgun (WGS) entry which is preliminary data.</text>
</comment>
<name>A0A4Y8II83_9BACI</name>
<dbReference type="InterPro" id="IPR036249">
    <property type="entry name" value="Thioredoxin-like_sf"/>
</dbReference>
<protein>
    <submittedName>
        <fullName evidence="1">DUF899 domain-containing protein</fullName>
    </submittedName>
</protein>
<accession>A0A4Y8II83</accession>
<dbReference type="InterPro" id="IPR010296">
    <property type="entry name" value="DUF899_thioredox"/>
</dbReference>
<dbReference type="Pfam" id="PF05988">
    <property type="entry name" value="DUF899"/>
    <property type="match status" value="1"/>
</dbReference>
<dbReference type="SUPFAM" id="SSF52833">
    <property type="entry name" value="Thioredoxin-like"/>
    <property type="match status" value="1"/>
</dbReference>
<gene>
    <name evidence="1" type="ORF">E3U55_10140</name>
</gene>